<feature type="transmembrane region" description="Helical" evidence="1">
    <location>
        <begin position="149"/>
        <end position="171"/>
    </location>
</feature>
<evidence type="ECO:0000313" key="2">
    <source>
        <dbReference type="EMBL" id="MBM2620983.1"/>
    </source>
</evidence>
<reference evidence="2 3" key="1">
    <citation type="submission" date="2021-01" db="EMBL/GenBank/DDBJ databases">
        <title>Actinoplanes sp. nov. LDG1-06 isolated from lichen.</title>
        <authorList>
            <person name="Saeng-In P."/>
            <person name="Phongsopitanun W."/>
            <person name="Kanchanasin P."/>
            <person name="Yuki M."/>
            <person name="Kudo T."/>
            <person name="Ohkuma M."/>
            <person name="Tanasupawat S."/>
        </authorList>
    </citation>
    <scope>NUCLEOTIDE SEQUENCE [LARGE SCALE GENOMIC DNA]</scope>
    <source>
        <strain evidence="2 3">LDG1-06</strain>
    </source>
</reference>
<gene>
    <name evidence="2" type="ORF">JIG36_36335</name>
</gene>
<sequence length="211" mass="20943">MPHDWRDSLRLAADLALLGILVTVGSLPIVTAGAAVGTGSMAVHRLLTIGRWPTAAECWASFRSRLVPGVWAGPLVLVAAWLIAVDVAALRRGAVPGGGVVVGAVLLAAALGAGFAAVVAGLSGAFPVRMEAAPGAAARPGSIRRARALVAARPAALPAVTGVVLVAAMLAAFVHPALVPVLAGFALFAVHAVLGRVAFIRGSAGGSPSPM</sequence>
<dbReference type="EMBL" id="JAENHP010000017">
    <property type="protein sequence ID" value="MBM2620983.1"/>
    <property type="molecule type" value="Genomic_DNA"/>
</dbReference>
<proteinExistence type="predicted"/>
<keyword evidence="1" id="KW-1133">Transmembrane helix</keyword>
<evidence type="ECO:0000313" key="3">
    <source>
        <dbReference type="Proteomes" id="UP000632138"/>
    </source>
</evidence>
<keyword evidence="1" id="KW-0812">Transmembrane</keyword>
<protein>
    <recommendedName>
        <fullName evidence="4">DUF624 domain-containing protein</fullName>
    </recommendedName>
</protein>
<organism evidence="2 3">
    <name type="scientific">Paractinoplanes ovalisporus</name>
    <dbReference type="NCBI Taxonomy" id="2810368"/>
    <lineage>
        <taxon>Bacteria</taxon>
        <taxon>Bacillati</taxon>
        <taxon>Actinomycetota</taxon>
        <taxon>Actinomycetes</taxon>
        <taxon>Micromonosporales</taxon>
        <taxon>Micromonosporaceae</taxon>
        <taxon>Paractinoplanes</taxon>
    </lineage>
</organism>
<dbReference type="Proteomes" id="UP000632138">
    <property type="component" value="Unassembled WGS sequence"/>
</dbReference>
<keyword evidence="1" id="KW-0472">Membrane</keyword>
<accession>A0ABS2AMA3</accession>
<keyword evidence="3" id="KW-1185">Reference proteome</keyword>
<feature type="transmembrane region" description="Helical" evidence="1">
    <location>
        <begin position="70"/>
        <end position="90"/>
    </location>
</feature>
<feature type="transmembrane region" description="Helical" evidence="1">
    <location>
        <begin position="177"/>
        <end position="199"/>
    </location>
</feature>
<comment type="caution">
    <text evidence="2">The sequence shown here is derived from an EMBL/GenBank/DDBJ whole genome shotgun (WGS) entry which is preliminary data.</text>
</comment>
<evidence type="ECO:0008006" key="4">
    <source>
        <dbReference type="Google" id="ProtNLM"/>
    </source>
</evidence>
<evidence type="ECO:0000256" key="1">
    <source>
        <dbReference type="SAM" id="Phobius"/>
    </source>
</evidence>
<name>A0ABS2AMA3_9ACTN</name>
<feature type="transmembrane region" description="Helical" evidence="1">
    <location>
        <begin position="15"/>
        <end position="36"/>
    </location>
</feature>
<feature type="transmembrane region" description="Helical" evidence="1">
    <location>
        <begin position="102"/>
        <end position="128"/>
    </location>
</feature>
<dbReference type="RefSeq" id="WP_203380967.1">
    <property type="nucleotide sequence ID" value="NZ_JAENHP010000017.1"/>
</dbReference>